<comment type="caution">
    <text evidence="3">The sequence shown here is derived from an EMBL/GenBank/DDBJ whole genome shotgun (WGS) entry which is preliminary data.</text>
</comment>
<name>A0ABW3DAM2_9BACL</name>
<evidence type="ECO:0000256" key="2">
    <source>
        <dbReference type="SAM" id="SignalP"/>
    </source>
</evidence>
<accession>A0ABW3DAM2</accession>
<dbReference type="PROSITE" id="PS51257">
    <property type="entry name" value="PROKAR_LIPOPROTEIN"/>
    <property type="match status" value="1"/>
</dbReference>
<evidence type="ECO:0000313" key="4">
    <source>
        <dbReference type="Proteomes" id="UP001597120"/>
    </source>
</evidence>
<organism evidence="3 4">
    <name type="scientific">Paenibacillus residui</name>
    <dbReference type="NCBI Taxonomy" id="629724"/>
    <lineage>
        <taxon>Bacteria</taxon>
        <taxon>Bacillati</taxon>
        <taxon>Bacillota</taxon>
        <taxon>Bacilli</taxon>
        <taxon>Bacillales</taxon>
        <taxon>Paenibacillaceae</taxon>
        <taxon>Paenibacillus</taxon>
    </lineage>
</organism>
<dbReference type="EMBL" id="JBHTIU010000031">
    <property type="protein sequence ID" value="MFD0869574.1"/>
    <property type="molecule type" value="Genomic_DNA"/>
</dbReference>
<keyword evidence="4" id="KW-1185">Reference proteome</keyword>
<gene>
    <name evidence="3" type="ORF">ACFQ03_10465</name>
</gene>
<feature type="compositionally biased region" description="Polar residues" evidence="1">
    <location>
        <begin position="167"/>
        <end position="177"/>
    </location>
</feature>
<feature type="region of interest" description="Disordered" evidence="1">
    <location>
        <begin position="264"/>
        <end position="299"/>
    </location>
</feature>
<evidence type="ECO:0008006" key="5">
    <source>
        <dbReference type="Google" id="ProtNLM"/>
    </source>
</evidence>
<feature type="signal peptide" evidence="2">
    <location>
        <begin position="1"/>
        <end position="25"/>
    </location>
</feature>
<sequence length="299" mass="32905">MNKSNRGGRWLKGPIILAGCLCLLAACSSYQQSHGFNGYRGREFKQEIMQENIRKRQTPRMNELRRAQGERSGTGLISPHTNTRMEWSPYLDEQIAAMDEVDNAKSVVTDRYVYVSVELKEEAKRMDAGTADGGSGMLNQREEPYREQVGPEIRSGIAGNGHDLDTRSSGFSRTGNLTAHPHGELHSSSSDADLSNMPVAVKQKIVQRVKELSSPSLHHVFVSANDEFRAQLIKLQEMEQQQGQTKDQIVPALNSLATRFFPDTEGTGSYGGSSSGGKIGRPITGSDGMYSPSTGVRQR</sequence>
<keyword evidence="2" id="KW-0732">Signal</keyword>
<evidence type="ECO:0000256" key="1">
    <source>
        <dbReference type="SAM" id="MobiDB-lite"/>
    </source>
</evidence>
<feature type="region of interest" description="Disordered" evidence="1">
    <location>
        <begin position="57"/>
        <end position="81"/>
    </location>
</feature>
<dbReference type="Proteomes" id="UP001597120">
    <property type="component" value="Unassembled WGS sequence"/>
</dbReference>
<feature type="compositionally biased region" description="Gly residues" evidence="1">
    <location>
        <begin position="268"/>
        <end position="279"/>
    </location>
</feature>
<reference evidence="4" key="1">
    <citation type="journal article" date="2019" name="Int. J. Syst. Evol. Microbiol.">
        <title>The Global Catalogue of Microorganisms (GCM) 10K type strain sequencing project: providing services to taxonomists for standard genome sequencing and annotation.</title>
        <authorList>
            <consortium name="The Broad Institute Genomics Platform"/>
            <consortium name="The Broad Institute Genome Sequencing Center for Infectious Disease"/>
            <person name="Wu L."/>
            <person name="Ma J."/>
        </authorList>
    </citation>
    <scope>NUCLEOTIDE SEQUENCE [LARGE SCALE GENOMIC DNA]</scope>
    <source>
        <strain evidence="4">CCUG 57263</strain>
    </source>
</reference>
<feature type="chain" id="PRO_5047344050" description="Sporulation protein" evidence="2">
    <location>
        <begin position="26"/>
        <end position="299"/>
    </location>
</feature>
<proteinExistence type="predicted"/>
<dbReference type="RefSeq" id="WP_144934654.1">
    <property type="nucleotide sequence ID" value="NZ_JBHTIU010000031.1"/>
</dbReference>
<evidence type="ECO:0000313" key="3">
    <source>
        <dbReference type="EMBL" id="MFD0869574.1"/>
    </source>
</evidence>
<feature type="region of interest" description="Disordered" evidence="1">
    <location>
        <begin position="167"/>
        <end position="193"/>
    </location>
</feature>
<protein>
    <recommendedName>
        <fullName evidence="5">Sporulation protein</fullName>
    </recommendedName>
</protein>